<sequence>MNATTSTWKRVGSGIGVAALALGAVAFSASPALAAPGEGGTGTVTVHKFEQPAGDLGANDGTELETSGATPLVAGFAACAIEGIDLGKSADWDRLSNITITPVEGDIPVVEEAGKGELTLKCGAEQMTSSTDGSAAFELDADRAYVVYESTPAANAIAAAQPTLITVPYPGNGAAGQPVWNYQPHIYPKNTVVGSGATKDGVVIGNQVSFDITVPVNPLAKGDNYSELRVNDQLKGFLEYTSGSVVLEGKDGAPVTLDKGTDYTLTEPTGANGVEVVLNFLTPGLAKLDANIGGKIVLTINADAVGTGSTENEATITINGASTDPGTGPQTPDPEEFFAGAYIQKLAKNKGAASTEALAGATFSIVTLDSGATECPAVIDPDETVVFADQVSAADGKTPSQVAAAGKYCVYETGVPAGYKGLSGGMLLEVTGEDSSVDVVNTQIGADEGDLPSLPLTGAAGSVLLVAGGALLLVVGAVLVNARRKQNQAN</sequence>
<evidence type="ECO:0000313" key="8">
    <source>
        <dbReference type="EMBL" id="KIP51773.1"/>
    </source>
</evidence>
<dbReference type="NCBIfam" id="TIGR04226">
    <property type="entry name" value="RrgB_K2N_iso_D2"/>
    <property type="match status" value="1"/>
</dbReference>
<protein>
    <recommendedName>
        <fullName evidence="7">Gram-positive cocci surface proteins LPxTG domain-containing protein</fullName>
    </recommendedName>
</protein>
<dbReference type="NCBIfam" id="TIGR01167">
    <property type="entry name" value="LPXTG_anchor"/>
    <property type="match status" value="1"/>
</dbReference>
<dbReference type="EMBL" id="JXSQ01000023">
    <property type="protein sequence ID" value="KIP51773.1"/>
    <property type="molecule type" value="Genomic_DNA"/>
</dbReference>
<dbReference type="InterPro" id="IPR026466">
    <property type="entry name" value="Fim_isopep_form_D2_dom"/>
</dbReference>
<dbReference type="NCBIfam" id="NF033902">
    <property type="entry name" value="iso_D2_wall_anc"/>
    <property type="match status" value="1"/>
</dbReference>
<dbReference type="Proteomes" id="UP000032120">
    <property type="component" value="Unassembled WGS sequence"/>
</dbReference>
<feature type="signal peptide" evidence="6">
    <location>
        <begin position="1"/>
        <end position="34"/>
    </location>
</feature>
<keyword evidence="9" id="KW-1185">Reference proteome</keyword>
<feature type="transmembrane region" description="Helical" evidence="5">
    <location>
        <begin position="459"/>
        <end position="480"/>
    </location>
</feature>
<keyword evidence="5" id="KW-1133">Transmembrane helix</keyword>
<evidence type="ECO:0000256" key="6">
    <source>
        <dbReference type="SAM" id="SignalP"/>
    </source>
</evidence>
<dbReference type="Pfam" id="PF16555">
    <property type="entry name" value="GramPos_pilinD1"/>
    <property type="match status" value="1"/>
</dbReference>
<dbReference type="Pfam" id="PF00746">
    <property type="entry name" value="Gram_pos_anchor"/>
    <property type="match status" value="1"/>
</dbReference>
<accession>A0A0D0IQJ7</accession>
<dbReference type="GO" id="GO:0004252">
    <property type="term" value="F:serine-type endopeptidase activity"/>
    <property type="evidence" value="ECO:0007669"/>
    <property type="project" value="InterPro"/>
</dbReference>
<dbReference type="InterPro" id="IPR048052">
    <property type="entry name" value="FM1-like"/>
</dbReference>
<gene>
    <name evidence="8" type="ORF">SD72_13455</name>
</gene>
<evidence type="ECO:0000256" key="3">
    <source>
        <dbReference type="ARBA" id="ARBA00022729"/>
    </source>
</evidence>
<keyword evidence="3 6" id="KW-0732">Signal</keyword>
<evidence type="ECO:0000256" key="2">
    <source>
        <dbReference type="ARBA" id="ARBA00022525"/>
    </source>
</evidence>
<proteinExistence type="predicted"/>
<keyword evidence="2" id="KW-0964">Secreted</keyword>
<evidence type="ECO:0000256" key="4">
    <source>
        <dbReference type="ARBA" id="ARBA00023088"/>
    </source>
</evidence>
<dbReference type="Gene3D" id="2.60.40.10">
    <property type="entry name" value="Immunoglobulins"/>
    <property type="match status" value="2"/>
</dbReference>
<evidence type="ECO:0000256" key="5">
    <source>
        <dbReference type="SAM" id="Phobius"/>
    </source>
</evidence>
<dbReference type="InterPro" id="IPR036852">
    <property type="entry name" value="Peptidase_S8/S53_dom_sf"/>
</dbReference>
<dbReference type="InterPro" id="IPR032364">
    <property type="entry name" value="GramPos_pilinD1_N"/>
</dbReference>
<dbReference type="Gene3D" id="2.60.40.740">
    <property type="match status" value="1"/>
</dbReference>
<keyword evidence="5" id="KW-0812">Transmembrane</keyword>
<dbReference type="AlphaFoldDB" id="A0A0D0IQJ7"/>
<dbReference type="SUPFAM" id="SSF52743">
    <property type="entry name" value="Subtilisin-like"/>
    <property type="match status" value="1"/>
</dbReference>
<evidence type="ECO:0000256" key="1">
    <source>
        <dbReference type="ARBA" id="ARBA00022512"/>
    </source>
</evidence>
<dbReference type="PROSITE" id="PS50847">
    <property type="entry name" value="GRAM_POS_ANCHORING"/>
    <property type="match status" value="1"/>
</dbReference>
<evidence type="ECO:0000259" key="7">
    <source>
        <dbReference type="PROSITE" id="PS50847"/>
    </source>
</evidence>
<name>A0A0D0IQJ7_9MICO</name>
<feature type="chain" id="PRO_5002224589" description="Gram-positive cocci surface proteins LPxTG domain-containing protein" evidence="6">
    <location>
        <begin position="35"/>
        <end position="490"/>
    </location>
</feature>
<keyword evidence="1" id="KW-0134">Cell wall</keyword>
<keyword evidence="5" id="KW-0472">Membrane</keyword>
<dbReference type="InterPro" id="IPR013783">
    <property type="entry name" value="Ig-like_fold"/>
</dbReference>
<organism evidence="8 9">
    <name type="scientific">Leucobacter komagatae</name>
    <dbReference type="NCBI Taxonomy" id="55969"/>
    <lineage>
        <taxon>Bacteria</taxon>
        <taxon>Bacillati</taxon>
        <taxon>Actinomycetota</taxon>
        <taxon>Actinomycetes</taxon>
        <taxon>Micrococcales</taxon>
        <taxon>Microbacteriaceae</taxon>
        <taxon>Leucobacter</taxon>
    </lineage>
</organism>
<feature type="domain" description="Gram-positive cocci surface proteins LPxTG" evidence="7">
    <location>
        <begin position="454"/>
        <end position="490"/>
    </location>
</feature>
<evidence type="ECO:0000313" key="9">
    <source>
        <dbReference type="Proteomes" id="UP000032120"/>
    </source>
</evidence>
<keyword evidence="4" id="KW-0572">Peptidoglycan-anchor</keyword>
<dbReference type="RefSeq" id="WP_042544978.1">
    <property type="nucleotide sequence ID" value="NZ_JXSQ01000023.1"/>
</dbReference>
<dbReference type="InterPro" id="IPR041033">
    <property type="entry name" value="SpaA_PFL_dom_1"/>
</dbReference>
<dbReference type="Pfam" id="PF17802">
    <property type="entry name" value="SpaA"/>
    <property type="match status" value="1"/>
</dbReference>
<dbReference type="GO" id="GO:0006508">
    <property type="term" value="P:proteolysis"/>
    <property type="evidence" value="ECO:0007669"/>
    <property type="project" value="InterPro"/>
</dbReference>
<dbReference type="InterPro" id="IPR019931">
    <property type="entry name" value="LPXTG_anchor"/>
</dbReference>
<comment type="caution">
    <text evidence="8">The sequence shown here is derived from an EMBL/GenBank/DDBJ whole genome shotgun (WGS) entry which is preliminary data.</text>
</comment>
<reference evidence="8 9" key="1">
    <citation type="submission" date="2015-01" db="EMBL/GenBank/DDBJ databases">
        <title>Draft genome sequence of Leucobacter komagatae strain VKM ST2845.</title>
        <authorList>
            <person name="Karlyshev A.V."/>
            <person name="Kudryashova E.B."/>
        </authorList>
    </citation>
    <scope>NUCLEOTIDE SEQUENCE [LARGE SCALE GENOMIC DNA]</scope>
    <source>
        <strain evidence="8 9">VKM ST2845</strain>
    </source>
</reference>
<dbReference type="GO" id="GO:0005975">
    <property type="term" value="P:carbohydrate metabolic process"/>
    <property type="evidence" value="ECO:0007669"/>
    <property type="project" value="UniProtKB-ARBA"/>
</dbReference>